<dbReference type="EMBL" id="CP036291">
    <property type="protein sequence ID" value="QDU87964.1"/>
    <property type="molecule type" value="Genomic_DNA"/>
</dbReference>
<dbReference type="KEGG" id="pnd:Pla175_13310"/>
<proteinExistence type="predicted"/>
<evidence type="ECO:0000313" key="1">
    <source>
        <dbReference type="EMBL" id="QDU87964.1"/>
    </source>
</evidence>
<gene>
    <name evidence="1" type="ORF">Pla175_13310</name>
</gene>
<dbReference type="Proteomes" id="UP000317429">
    <property type="component" value="Chromosome"/>
</dbReference>
<organism evidence="1 2">
    <name type="scientific">Pirellulimonas nuda</name>
    <dbReference type="NCBI Taxonomy" id="2528009"/>
    <lineage>
        <taxon>Bacteria</taxon>
        <taxon>Pseudomonadati</taxon>
        <taxon>Planctomycetota</taxon>
        <taxon>Planctomycetia</taxon>
        <taxon>Pirellulales</taxon>
        <taxon>Lacipirellulaceae</taxon>
        <taxon>Pirellulimonas</taxon>
    </lineage>
</organism>
<name>A0A518D936_9BACT</name>
<reference evidence="1 2" key="1">
    <citation type="submission" date="2019-02" db="EMBL/GenBank/DDBJ databases">
        <title>Deep-cultivation of Planctomycetes and their phenomic and genomic characterization uncovers novel biology.</title>
        <authorList>
            <person name="Wiegand S."/>
            <person name="Jogler M."/>
            <person name="Boedeker C."/>
            <person name="Pinto D."/>
            <person name="Vollmers J."/>
            <person name="Rivas-Marin E."/>
            <person name="Kohn T."/>
            <person name="Peeters S.H."/>
            <person name="Heuer A."/>
            <person name="Rast P."/>
            <person name="Oberbeckmann S."/>
            <person name="Bunk B."/>
            <person name="Jeske O."/>
            <person name="Meyerdierks A."/>
            <person name="Storesund J.E."/>
            <person name="Kallscheuer N."/>
            <person name="Luecker S."/>
            <person name="Lage O.M."/>
            <person name="Pohl T."/>
            <person name="Merkel B.J."/>
            <person name="Hornburger P."/>
            <person name="Mueller R.-W."/>
            <person name="Bruemmer F."/>
            <person name="Labrenz M."/>
            <person name="Spormann A.M."/>
            <person name="Op den Camp H."/>
            <person name="Overmann J."/>
            <person name="Amann R."/>
            <person name="Jetten M.S.M."/>
            <person name="Mascher T."/>
            <person name="Medema M.H."/>
            <person name="Devos D.P."/>
            <person name="Kaster A.-K."/>
            <person name="Ovreas L."/>
            <person name="Rohde M."/>
            <person name="Galperin M.Y."/>
            <person name="Jogler C."/>
        </authorList>
    </citation>
    <scope>NUCLEOTIDE SEQUENCE [LARGE SCALE GENOMIC DNA]</scope>
    <source>
        <strain evidence="1 2">Pla175</strain>
    </source>
</reference>
<keyword evidence="2" id="KW-1185">Reference proteome</keyword>
<evidence type="ECO:0000313" key="2">
    <source>
        <dbReference type="Proteomes" id="UP000317429"/>
    </source>
</evidence>
<accession>A0A518D936</accession>
<dbReference type="AlphaFoldDB" id="A0A518D936"/>
<protein>
    <submittedName>
        <fullName evidence="1">Uncharacterized protein</fullName>
    </submittedName>
</protein>
<sequence length="78" mass="8747">MQRLCKKVLDGVPQAGYSEKTVTELVSFSSFFVLLPLVSATVASPRPVKLRLTDQVGRTLIPALLFPPRKGVRFLFWE</sequence>